<feature type="signal peptide" evidence="2">
    <location>
        <begin position="1"/>
        <end position="30"/>
    </location>
</feature>
<evidence type="ECO:0000256" key="1">
    <source>
        <dbReference type="SAM" id="MobiDB-lite"/>
    </source>
</evidence>
<proteinExistence type="predicted"/>
<sequence length="73" mass="8377">MKEEWCKHVMGINMKTCLVMLMMVVYFAAADPVPEPHHAPEEYGHGHDHHEDAPEGYGHHDHHDHHGHHGHHG</sequence>
<gene>
    <name evidence="3" type="ORF">TNCV_4094831</name>
</gene>
<evidence type="ECO:0000313" key="4">
    <source>
        <dbReference type="Proteomes" id="UP000887159"/>
    </source>
</evidence>
<dbReference type="Proteomes" id="UP000887159">
    <property type="component" value="Unassembled WGS sequence"/>
</dbReference>
<feature type="compositionally biased region" description="Basic residues" evidence="1">
    <location>
        <begin position="62"/>
        <end position="73"/>
    </location>
</feature>
<reference evidence="3" key="1">
    <citation type="submission" date="2020-08" db="EMBL/GenBank/DDBJ databases">
        <title>Multicomponent nature underlies the extraordinary mechanical properties of spider dragline silk.</title>
        <authorList>
            <person name="Kono N."/>
            <person name="Nakamura H."/>
            <person name="Mori M."/>
            <person name="Yoshida Y."/>
            <person name="Ohtoshi R."/>
            <person name="Malay A.D."/>
            <person name="Moran D.A.P."/>
            <person name="Tomita M."/>
            <person name="Numata K."/>
            <person name="Arakawa K."/>
        </authorList>
    </citation>
    <scope>NUCLEOTIDE SEQUENCE</scope>
</reference>
<protein>
    <submittedName>
        <fullName evidence="3">Uncharacterized protein</fullName>
    </submittedName>
</protein>
<feature type="region of interest" description="Disordered" evidence="1">
    <location>
        <begin position="34"/>
        <end position="73"/>
    </location>
</feature>
<comment type="caution">
    <text evidence="3">The sequence shown here is derived from an EMBL/GenBank/DDBJ whole genome shotgun (WGS) entry which is preliminary data.</text>
</comment>
<evidence type="ECO:0000256" key="2">
    <source>
        <dbReference type="SAM" id="SignalP"/>
    </source>
</evidence>
<evidence type="ECO:0000313" key="3">
    <source>
        <dbReference type="EMBL" id="GFY07613.1"/>
    </source>
</evidence>
<dbReference type="AlphaFoldDB" id="A0A8X6VH48"/>
<feature type="compositionally biased region" description="Basic and acidic residues" evidence="1">
    <location>
        <begin position="34"/>
        <end position="61"/>
    </location>
</feature>
<name>A0A8X6VH48_TRICX</name>
<keyword evidence="4" id="KW-1185">Reference proteome</keyword>
<keyword evidence="2" id="KW-0732">Signal</keyword>
<organism evidence="3 4">
    <name type="scientific">Trichonephila clavipes</name>
    <name type="common">Golden silk orbweaver</name>
    <name type="synonym">Nephila clavipes</name>
    <dbReference type="NCBI Taxonomy" id="2585209"/>
    <lineage>
        <taxon>Eukaryota</taxon>
        <taxon>Metazoa</taxon>
        <taxon>Ecdysozoa</taxon>
        <taxon>Arthropoda</taxon>
        <taxon>Chelicerata</taxon>
        <taxon>Arachnida</taxon>
        <taxon>Araneae</taxon>
        <taxon>Araneomorphae</taxon>
        <taxon>Entelegynae</taxon>
        <taxon>Araneoidea</taxon>
        <taxon>Nephilidae</taxon>
        <taxon>Trichonephila</taxon>
    </lineage>
</organism>
<feature type="chain" id="PRO_5036483296" evidence="2">
    <location>
        <begin position="31"/>
        <end position="73"/>
    </location>
</feature>
<accession>A0A8X6VH48</accession>
<dbReference type="EMBL" id="BMAU01021276">
    <property type="protein sequence ID" value="GFY07613.1"/>
    <property type="molecule type" value="Genomic_DNA"/>
</dbReference>